<accession>A0A2T2NXT1</accession>
<evidence type="ECO:0000313" key="5">
    <source>
        <dbReference type="Proteomes" id="UP000240883"/>
    </source>
</evidence>
<feature type="transmembrane region" description="Helical" evidence="2">
    <location>
        <begin position="158"/>
        <end position="177"/>
    </location>
</feature>
<feature type="chain" id="PRO_5015619317" description="Extracellular membrane protein CFEM domain-containing protein" evidence="3">
    <location>
        <begin position="21"/>
        <end position="222"/>
    </location>
</feature>
<evidence type="ECO:0000313" key="4">
    <source>
        <dbReference type="EMBL" id="PSN70169.1"/>
    </source>
</evidence>
<reference evidence="4 5" key="1">
    <citation type="journal article" date="2018" name="Front. Microbiol.">
        <title>Genome-Wide Analysis of Corynespora cassiicola Leaf Fall Disease Putative Effectors.</title>
        <authorList>
            <person name="Lopez D."/>
            <person name="Ribeiro S."/>
            <person name="Label P."/>
            <person name="Fumanal B."/>
            <person name="Venisse J.S."/>
            <person name="Kohler A."/>
            <person name="de Oliveira R.R."/>
            <person name="Labutti K."/>
            <person name="Lipzen A."/>
            <person name="Lail K."/>
            <person name="Bauer D."/>
            <person name="Ohm R.A."/>
            <person name="Barry K.W."/>
            <person name="Spatafora J."/>
            <person name="Grigoriev I.V."/>
            <person name="Martin F.M."/>
            <person name="Pujade-Renaud V."/>
        </authorList>
    </citation>
    <scope>NUCLEOTIDE SEQUENCE [LARGE SCALE GENOMIC DNA]</scope>
    <source>
        <strain evidence="4 5">Philippines</strain>
    </source>
</reference>
<dbReference type="AlphaFoldDB" id="A0A2T2NXT1"/>
<organism evidence="4 5">
    <name type="scientific">Corynespora cassiicola Philippines</name>
    <dbReference type="NCBI Taxonomy" id="1448308"/>
    <lineage>
        <taxon>Eukaryota</taxon>
        <taxon>Fungi</taxon>
        <taxon>Dikarya</taxon>
        <taxon>Ascomycota</taxon>
        <taxon>Pezizomycotina</taxon>
        <taxon>Dothideomycetes</taxon>
        <taxon>Pleosporomycetidae</taxon>
        <taxon>Pleosporales</taxon>
        <taxon>Corynesporascaceae</taxon>
        <taxon>Corynespora</taxon>
    </lineage>
</organism>
<keyword evidence="2" id="KW-0812">Transmembrane</keyword>
<evidence type="ECO:0000256" key="1">
    <source>
        <dbReference type="SAM" id="MobiDB-lite"/>
    </source>
</evidence>
<keyword evidence="2" id="KW-1133">Transmembrane helix</keyword>
<gene>
    <name evidence="4" type="ORF">BS50DRAFT_306975</name>
</gene>
<name>A0A2T2NXT1_CORCC</name>
<sequence length="222" mass="23900">MQPKQSVCLSLLALAAVAVAAPVRCPTPTRPLSNLQCNCLTFSPLSDPTQCSIPNAQDIDWQGARALAAKRDLRIQFASESTITKILAVEEPLPTSVLLRMSDGEPVLPEEDGANDIQDLIICGIGNEVKRRFLGEGGDDGDDDDVDVDDIQPLESDAYVGEIIALLLVLVLAYAAAESAWRSYYSKKAPIRLTGDEKTLTAESEPPVQSPTENEKGQTTFS</sequence>
<keyword evidence="3" id="KW-0732">Signal</keyword>
<evidence type="ECO:0008006" key="6">
    <source>
        <dbReference type="Google" id="ProtNLM"/>
    </source>
</evidence>
<keyword evidence="2" id="KW-0472">Membrane</keyword>
<keyword evidence="5" id="KW-1185">Reference proteome</keyword>
<dbReference type="Proteomes" id="UP000240883">
    <property type="component" value="Unassembled WGS sequence"/>
</dbReference>
<evidence type="ECO:0000256" key="2">
    <source>
        <dbReference type="SAM" id="Phobius"/>
    </source>
</evidence>
<dbReference type="EMBL" id="KZ678132">
    <property type="protein sequence ID" value="PSN70169.1"/>
    <property type="molecule type" value="Genomic_DNA"/>
</dbReference>
<protein>
    <recommendedName>
        <fullName evidence="6">Extracellular membrane protein CFEM domain-containing protein</fullName>
    </recommendedName>
</protein>
<feature type="signal peptide" evidence="3">
    <location>
        <begin position="1"/>
        <end position="20"/>
    </location>
</feature>
<feature type="region of interest" description="Disordered" evidence="1">
    <location>
        <begin position="195"/>
        <end position="222"/>
    </location>
</feature>
<evidence type="ECO:0000256" key="3">
    <source>
        <dbReference type="SAM" id="SignalP"/>
    </source>
</evidence>
<proteinExistence type="predicted"/>
<dbReference type="OrthoDB" id="3768069at2759"/>